<name>A0ABS8ZE48_9PSEU</name>
<accession>A0ABS8ZE48</accession>
<evidence type="ECO:0000256" key="1">
    <source>
        <dbReference type="SAM" id="MobiDB-lite"/>
    </source>
</evidence>
<sequence>MDLDDELNRLFKDERLDIRVAPDADTHVVQGAKRVKRRRVAAMSAAGVLSAALLAGGAFVLAQPGPTSSQTADQPPLPVDNSSSSSGVPPTGAPGEPTALPTSSPVETRPLTPETSGNSSRPTTMPPTSTLPPVAPGAQLGPRGFANMALGMTEEELFATGQVQGPPKPNPGCISYSLKTASGTVWLSADKGVVGFVMRGGVATPERVGIGSTTESVEAAYADFDGTSAKVPTNAAAIYKFGFAAGKVSSISLLTDQQACVS</sequence>
<reference evidence="3 4" key="1">
    <citation type="submission" date="2021-12" db="EMBL/GenBank/DDBJ databases">
        <title>Genome sequence of Kibdelosporangium philippinense ATCC 49844.</title>
        <authorList>
            <person name="Fedorov E.A."/>
            <person name="Omeragic M."/>
            <person name="Shalygina K.F."/>
            <person name="Maclea K.S."/>
        </authorList>
    </citation>
    <scope>NUCLEOTIDE SEQUENCE [LARGE SCALE GENOMIC DNA]</scope>
    <source>
        <strain evidence="3 4">ATCC 49844</strain>
    </source>
</reference>
<evidence type="ECO:0000256" key="2">
    <source>
        <dbReference type="SAM" id="Phobius"/>
    </source>
</evidence>
<organism evidence="3 4">
    <name type="scientific">Kibdelosporangium philippinense</name>
    <dbReference type="NCBI Taxonomy" id="211113"/>
    <lineage>
        <taxon>Bacteria</taxon>
        <taxon>Bacillati</taxon>
        <taxon>Actinomycetota</taxon>
        <taxon>Actinomycetes</taxon>
        <taxon>Pseudonocardiales</taxon>
        <taxon>Pseudonocardiaceae</taxon>
        <taxon>Kibdelosporangium</taxon>
    </lineage>
</organism>
<evidence type="ECO:0000313" key="3">
    <source>
        <dbReference type="EMBL" id="MCE7004961.1"/>
    </source>
</evidence>
<keyword evidence="2" id="KW-0812">Transmembrane</keyword>
<proteinExistence type="predicted"/>
<dbReference type="EMBL" id="JAJVCN010000002">
    <property type="protein sequence ID" value="MCE7004961.1"/>
    <property type="molecule type" value="Genomic_DNA"/>
</dbReference>
<dbReference type="RefSeq" id="WP_233726577.1">
    <property type="nucleotide sequence ID" value="NZ_JAJVCN010000002.1"/>
</dbReference>
<keyword evidence="2" id="KW-0472">Membrane</keyword>
<dbReference type="Proteomes" id="UP001521150">
    <property type="component" value="Unassembled WGS sequence"/>
</dbReference>
<keyword evidence="4" id="KW-1185">Reference proteome</keyword>
<feature type="compositionally biased region" description="Low complexity" evidence="1">
    <location>
        <begin position="119"/>
        <end position="128"/>
    </location>
</feature>
<gene>
    <name evidence="3" type="ORF">LWC34_19325</name>
</gene>
<keyword evidence="2" id="KW-1133">Transmembrane helix</keyword>
<feature type="region of interest" description="Disordered" evidence="1">
    <location>
        <begin position="64"/>
        <end position="143"/>
    </location>
</feature>
<feature type="transmembrane region" description="Helical" evidence="2">
    <location>
        <begin position="40"/>
        <end position="62"/>
    </location>
</feature>
<comment type="caution">
    <text evidence="3">The sequence shown here is derived from an EMBL/GenBank/DDBJ whole genome shotgun (WGS) entry which is preliminary data.</text>
</comment>
<protein>
    <submittedName>
        <fullName evidence="3">Uncharacterized protein</fullName>
    </submittedName>
</protein>
<evidence type="ECO:0000313" key="4">
    <source>
        <dbReference type="Proteomes" id="UP001521150"/>
    </source>
</evidence>